<proteinExistence type="predicted"/>
<keyword evidence="4" id="KW-1185">Reference proteome</keyword>
<name>A0ABX0UP40_9BACT</name>
<keyword evidence="1" id="KW-0472">Membrane</keyword>
<dbReference type="EMBL" id="JAASQJ010000003">
    <property type="protein sequence ID" value="NIJ54208.1"/>
    <property type="molecule type" value="Genomic_DNA"/>
</dbReference>
<keyword evidence="1" id="KW-0812">Transmembrane</keyword>
<evidence type="ECO:0000313" key="4">
    <source>
        <dbReference type="Proteomes" id="UP001179181"/>
    </source>
</evidence>
<feature type="transmembrane region" description="Helical" evidence="1">
    <location>
        <begin position="165"/>
        <end position="183"/>
    </location>
</feature>
<protein>
    <submittedName>
        <fullName evidence="3">Membrane protein YeiB</fullName>
    </submittedName>
</protein>
<evidence type="ECO:0000313" key="3">
    <source>
        <dbReference type="EMBL" id="NIJ54208.1"/>
    </source>
</evidence>
<organism evidence="3 4">
    <name type="scientific">Dyadobacter arcticus</name>
    <dbReference type="NCBI Taxonomy" id="1078754"/>
    <lineage>
        <taxon>Bacteria</taxon>
        <taxon>Pseudomonadati</taxon>
        <taxon>Bacteroidota</taxon>
        <taxon>Cytophagia</taxon>
        <taxon>Cytophagales</taxon>
        <taxon>Spirosomataceae</taxon>
        <taxon>Dyadobacter</taxon>
    </lineage>
</organism>
<feature type="transmembrane region" description="Helical" evidence="1">
    <location>
        <begin position="57"/>
        <end position="76"/>
    </location>
</feature>
<sequence>MQKTLSPTTVTERQSLLDVLRGFALLGVLLANMVSHSGYFFLSKAGREALGTTEIDHYALSMFLVGFYISKNMIYGNVQAFRPLIKKVMIWGAVIGIPCNIVLAVMMTTEAYYELEPIGIIQPIVYALGVPALCLFYAAVFALLFENPTWKQRLMIFAPVGQMALTNYLMQSVICAFIFMSYGSALEAQLGPAKLALIAFTIYIAQLIYSSIWLHYFRYGPAEWLWRSLTYRKWQPFRKELF</sequence>
<dbReference type="PANTHER" id="PTHR30590">
    <property type="entry name" value="INNER MEMBRANE PROTEIN"/>
    <property type="match status" value="1"/>
</dbReference>
<feature type="domain" description="DUF418" evidence="2">
    <location>
        <begin position="75"/>
        <end position="233"/>
    </location>
</feature>
<evidence type="ECO:0000259" key="2">
    <source>
        <dbReference type="Pfam" id="PF04235"/>
    </source>
</evidence>
<comment type="caution">
    <text evidence="3">The sequence shown here is derived from an EMBL/GenBank/DDBJ whole genome shotgun (WGS) entry which is preliminary data.</text>
</comment>
<dbReference type="Proteomes" id="UP001179181">
    <property type="component" value="Unassembled WGS sequence"/>
</dbReference>
<dbReference type="InterPro" id="IPR052529">
    <property type="entry name" value="Bact_Transport_Assoc"/>
</dbReference>
<accession>A0ABX0UP40</accession>
<feature type="transmembrane region" description="Helical" evidence="1">
    <location>
        <begin position="195"/>
        <end position="217"/>
    </location>
</feature>
<dbReference type="RefSeq" id="WP_167272051.1">
    <property type="nucleotide sequence ID" value="NZ_JAASQJ010000003.1"/>
</dbReference>
<dbReference type="Pfam" id="PF04235">
    <property type="entry name" value="DUF418"/>
    <property type="match status" value="1"/>
</dbReference>
<dbReference type="InterPro" id="IPR007349">
    <property type="entry name" value="DUF418"/>
</dbReference>
<feature type="transmembrane region" description="Helical" evidence="1">
    <location>
        <begin position="88"/>
        <end position="108"/>
    </location>
</feature>
<dbReference type="PANTHER" id="PTHR30590:SF2">
    <property type="entry name" value="INNER MEMBRANE PROTEIN"/>
    <property type="match status" value="1"/>
</dbReference>
<feature type="transmembrane region" description="Helical" evidence="1">
    <location>
        <begin position="20"/>
        <end position="42"/>
    </location>
</feature>
<evidence type="ECO:0000256" key="1">
    <source>
        <dbReference type="SAM" id="Phobius"/>
    </source>
</evidence>
<keyword evidence="1" id="KW-1133">Transmembrane helix</keyword>
<gene>
    <name evidence="3" type="ORF">FHS68_003390</name>
</gene>
<feature type="transmembrane region" description="Helical" evidence="1">
    <location>
        <begin position="120"/>
        <end position="145"/>
    </location>
</feature>
<reference evidence="3 4" key="1">
    <citation type="submission" date="2020-03" db="EMBL/GenBank/DDBJ databases">
        <title>Genomic Encyclopedia of Type Strains, Phase IV (KMG-IV): sequencing the most valuable type-strain genomes for metagenomic binning, comparative biology and taxonomic classification.</title>
        <authorList>
            <person name="Goeker M."/>
        </authorList>
    </citation>
    <scope>NUCLEOTIDE SEQUENCE [LARGE SCALE GENOMIC DNA]</scope>
    <source>
        <strain evidence="3 4">DSM 102865</strain>
    </source>
</reference>